<accession>A0A1I1RCB2</accession>
<dbReference type="Proteomes" id="UP000199207">
    <property type="component" value="Unassembled WGS sequence"/>
</dbReference>
<dbReference type="Pfam" id="PF05223">
    <property type="entry name" value="MecA_N"/>
    <property type="match status" value="1"/>
</dbReference>
<dbReference type="InterPro" id="IPR001460">
    <property type="entry name" value="PCN-bd_Tpept"/>
</dbReference>
<dbReference type="Gene3D" id="3.90.1310.10">
    <property type="entry name" value="Penicillin-binding protein 2a (Domain 2)"/>
    <property type="match status" value="1"/>
</dbReference>
<feature type="domain" description="NTF2-like N-terminal transpeptidase" evidence="2">
    <location>
        <begin position="34"/>
        <end position="151"/>
    </location>
</feature>
<proteinExistence type="predicted"/>
<dbReference type="SUPFAM" id="SSF56519">
    <property type="entry name" value="Penicillin binding protein dimerisation domain"/>
    <property type="match status" value="1"/>
</dbReference>
<sequence>MRKIVAAVVVLVLAGAGGVVFWLLRGGGGEEADTAREHAEAFLAAWSPDPEAAQGEAAALTDDEEAAASLLESVSRNLASEGLTYETRPSEPVEGSEDRTVGYTLTHNLGEPLAEWSYETTMTLTPDPEADDAWLVRWEPAVLHPGLGDGQTLVKSVKEPERAPILAADGSELAGSGTVWNLSIWPAQLNEPETAYRAIDELDVGVDTAALADRVESSDPDQAVPVVAIRDEIYQPNRVELNSISGLQINEETWPLSYLAESVVGGVDRETGEGTSGLQARYQEQLAGLPQTSVVIADRTSGSAVETLVEAEGSRAGTPVQTTIDPEIQRAAEAALEGQEQGGSIAVVQPSTGNILALADTPDGFPRSAEGQYAPGSGFKVVTSAALLEQGLTSGSVLGCPKFSEVNGQSFHNQNEFELGPDTTLHEAFIRSCNTAFIENRDKFQDNTMEQTALAFGVGGVWDVGAATFDGSVPVSDSENDLAASLIGQARVQTSPLVMAAVAGTVLAGEFHQPVLVPEAVQERFEAPAALKESTVEQLRQMMRDTVTEGTASALRGIPGGPGAKTGTAEFATGEDGELSTHAWMIGFLADRDLAFAVLLEDGGSGGSHAGPVAADLLGAIS</sequence>
<dbReference type="InterPro" id="IPR007887">
    <property type="entry name" value="MecA_N"/>
</dbReference>
<dbReference type="RefSeq" id="WP_245834366.1">
    <property type="nucleotide sequence ID" value="NZ_FOLM01000013.1"/>
</dbReference>
<organism evidence="3 4">
    <name type="scientific">Streptomyces aidingensis</name>
    <dbReference type="NCBI Taxonomy" id="910347"/>
    <lineage>
        <taxon>Bacteria</taxon>
        <taxon>Bacillati</taxon>
        <taxon>Actinomycetota</taxon>
        <taxon>Actinomycetes</taxon>
        <taxon>Kitasatosporales</taxon>
        <taxon>Streptomycetaceae</taxon>
        <taxon>Streptomyces</taxon>
    </lineage>
</organism>
<dbReference type="AlphaFoldDB" id="A0A1I1RCB2"/>
<protein>
    <submittedName>
        <fullName evidence="3">Cell division protein FtsI/penicillin-binding protein 2</fullName>
    </submittedName>
</protein>
<keyword evidence="3" id="KW-0131">Cell cycle</keyword>
<evidence type="ECO:0000259" key="2">
    <source>
        <dbReference type="Pfam" id="PF05223"/>
    </source>
</evidence>
<dbReference type="InterPro" id="IPR036138">
    <property type="entry name" value="PBP_dimer_sf"/>
</dbReference>
<dbReference type="GO" id="GO:0008658">
    <property type="term" value="F:penicillin binding"/>
    <property type="evidence" value="ECO:0007669"/>
    <property type="project" value="InterPro"/>
</dbReference>
<dbReference type="Gene3D" id="3.40.710.10">
    <property type="entry name" value="DD-peptidase/beta-lactamase superfamily"/>
    <property type="match status" value="1"/>
</dbReference>
<dbReference type="GO" id="GO:0071555">
    <property type="term" value="P:cell wall organization"/>
    <property type="evidence" value="ECO:0007669"/>
    <property type="project" value="TreeGrafter"/>
</dbReference>
<dbReference type="PANTHER" id="PTHR30627:SF24">
    <property type="entry name" value="PENICILLIN-BINDING PROTEIN 4B"/>
    <property type="match status" value="1"/>
</dbReference>
<dbReference type="Pfam" id="PF00905">
    <property type="entry name" value="Transpeptidase"/>
    <property type="match status" value="1"/>
</dbReference>
<keyword evidence="4" id="KW-1185">Reference proteome</keyword>
<dbReference type="GO" id="GO:0046677">
    <property type="term" value="P:response to antibiotic"/>
    <property type="evidence" value="ECO:0007669"/>
    <property type="project" value="InterPro"/>
</dbReference>
<feature type="domain" description="Penicillin-binding protein transpeptidase" evidence="1">
    <location>
        <begin position="343"/>
        <end position="618"/>
    </location>
</feature>
<dbReference type="STRING" id="910347.SAMN05421773_11322"/>
<dbReference type="InterPro" id="IPR050515">
    <property type="entry name" value="Beta-lactam/transpept"/>
</dbReference>
<evidence type="ECO:0000313" key="3">
    <source>
        <dbReference type="EMBL" id="SFD31929.1"/>
    </source>
</evidence>
<gene>
    <name evidence="3" type="ORF">SAMN05421773_11322</name>
</gene>
<name>A0A1I1RCB2_9ACTN</name>
<dbReference type="GO" id="GO:0051301">
    <property type="term" value="P:cell division"/>
    <property type="evidence" value="ECO:0007669"/>
    <property type="project" value="UniProtKB-KW"/>
</dbReference>
<evidence type="ECO:0000313" key="4">
    <source>
        <dbReference type="Proteomes" id="UP000199207"/>
    </source>
</evidence>
<dbReference type="InterPro" id="IPR012338">
    <property type="entry name" value="Beta-lactam/transpept-like"/>
</dbReference>
<reference evidence="3 4" key="1">
    <citation type="submission" date="2016-10" db="EMBL/GenBank/DDBJ databases">
        <authorList>
            <person name="de Groot N.N."/>
        </authorList>
    </citation>
    <scope>NUCLEOTIDE SEQUENCE [LARGE SCALE GENOMIC DNA]</scope>
    <source>
        <strain evidence="3 4">CGMCC 4.5739</strain>
    </source>
</reference>
<dbReference type="GO" id="GO:0071972">
    <property type="term" value="F:peptidoglycan L,D-transpeptidase activity"/>
    <property type="evidence" value="ECO:0007669"/>
    <property type="project" value="TreeGrafter"/>
</dbReference>
<dbReference type="GO" id="GO:0005886">
    <property type="term" value="C:plasma membrane"/>
    <property type="evidence" value="ECO:0007669"/>
    <property type="project" value="TreeGrafter"/>
</dbReference>
<dbReference type="EMBL" id="FOLM01000013">
    <property type="protein sequence ID" value="SFD31929.1"/>
    <property type="molecule type" value="Genomic_DNA"/>
</dbReference>
<keyword evidence="3" id="KW-0132">Cell division</keyword>
<dbReference type="PANTHER" id="PTHR30627">
    <property type="entry name" value="PEPTIDOGLYCAN D,D-TRANSPEPTIDASE"/>
    <property type="match status" value="1"/>
</dbReference>
<dbReference type="SUPFAM" id="SSF56601">
    <property type="entry name" value="beta-lactamase/transpeptidase-like"/>
    <property type="match status" value="1"/>
</dbReference>
<evidence type="ECO:0000259" key="1">
    <source>
        <dbReference type="Pfam" id="PF00905"/>
    </source>
</evidence>